<feature type="compositionally biased region" description="Basic and acidic residues" evidence="1">
    <location>
        <begin position="711"/>
        <end position="722"/>
    </location>
</feature>
<reference evidence="3" key="1">
    <citation type="submission" date="2022-11" db="UniProtKB">
        <authorList>
            <consortium name="WormBaseParasite"/>
        </authorList>
    </citation>
    <scope>IDENTIFICATION</scope>
</reference>
<dbReference type="AlphaFoldDB" id="A0A915B6W9"/>
<feature type="region of interest" description="Disordered" evidence="1">
    <location>
        <begin position="16"/>
        <end position="41"/>
    </location>
</feature>
<evidence type="ECO:0000256" key="1">
    <source>
        <dbReference type="SAM" id="MobiDB-lite"/>
    </source>
</evidence>
<feature type="compositionally biased region" description="Basic and acidic residues" evidence="1">
    <location>
        <begin position="581"/>
        <end position="590"/>
    </location>
</feature>
<feature type="region of interest" description="Disordered" evidence="1">
    <location>
        <begin position="746"/>
        <end position="789"/>
    </location>
</feature>
<proteinExistence type="predicted"/>
<accession>A0A915B6W9</accession>
<feature type="compositionally biased region" description="Polar residues" evidence="1">
    <location>
        <begin position="444"/>
        <end position="467"/>
    </location>
</feature>
<feature type="compositionally biased region" description="Polar residues" evidence="1">
    <location>
        <begin position="776"/>
        <end position="785"/>
    </location>
</feature>
<name>A0A915B6W9_PARUN</name>
<evidence type="ECO:0000313" key="3">
    <source>
        <dbReference type="WBParaSite" id="PgR027_g051_t01"/>
    </source>
</evidence>
<feature type="compositionally biased region" description="Polar residues" evidence="1">
    <location>
        <begin position="32"/>
        <end position="41"/>
    </location>
</feature>
<feature type="compositionally biased region" description="Polar residues" evidence="1">
    <location>
        <begin position="512"/>
        <end position="524"/>
    </location>
</feature>
<feature type="compositionally biased region" description="Polar residues" evidence="1">
    <location>
        <begin position="474"/>
        <end position="505"/>
    </location>
</feature>
<feature type="compositionally biased region" description="Polar residues" evidence="1">
    <location>
        <begin position="532"/>
        <end position="542"/>
    </location>
</feature>
<feature type="compositionally biased region" description="Polar residues" evidence="1">
    <location>
        <begin position="591"/>
        <end position="606"/>
    </location>
</feature>
<feature type="region of interest" description="Disordered" evidence="1">
    <location>
        <begin position="700"/>
        <end position="722"/>
    </location>
</feature>
<sequence>PSYLIKCLQEVDVSDIASANDERPPSAIPENENGNAEKFSSSEIVENAEANGRIELDSFDDNLTSNDDDHGSHAGNNAYNRASTAVVDSERVEREDHHNETIDGGDSRRRNSPTISAGVSIVDTEGIVDEAVSIARIGSDSNQTQQSERHLNGTDPESNDSKRLSLEVINTVTDKRTPVENNIERGHIEGAKLSPTESLTNETSNVLRTSMVRVSCGKPLHPIDTNITEEEINATFSIEKDMSISSTECSQIDESTNIVSCIVDLPTMNSTSNRNNKELLEESDVNIKIHKLLHSNDRESTIRRDSIASDFIRNQEKLDSNAFHVTIEANEFDDGIGSVDRAHSTDNIRNSNIISVYSSDAEIDGDFNGSNEFIDNTPNSSNSSTILDEETKTIRGDGNRQQTSDSETESAPNTARRIVQVSTKSSDSTNIDDRTSTSRRIVKSSDSTNIGGRTSTSRRIVKSSDSTNIDDRTSTSPRIVKSSDSTNIDGRTSTSRRIVKSSDSTNIDDRTSTSPRIVKSSDSTNIDDRTSTSRIVKSSDSTNIDDRTSTSPRIVKSSDSTNIGDRTSSSIKTDENSGSEIDMRRDDGNERNINNENTSGEKFSTKSCNENTIEDRESSLRAINDESNECDRPENITGNERRTEEMNSNHIYSGSDADSLTDTEQSQHRSIEREIDSNCRIGSNVSEVIDIENTENSKRKISTASKNNGENSDKGNVEGKCIDARKSDDGNYERIEPIKANETIRINVKRSPSSSSSLQRYGTGDKSIESIEEDSFNGTDKQSTGRVRDTEQQLDVLVESISKFLGIRTPSNRNMKGATNQSSDVAMRDRRIDEVLSRIDQLSENNIFCETCHRMRRRNQGGDSIREKIIAKKGINSRGSLHSADELSSMRKRHMNYTSHPSLKEIIGRDRWKI</sequence>
<dbReference type="WBParaSite" id="PgR027_g051_t01">
    <property type="protein sequence ID" value="PgR027_g051_t01"/>
    <property type="gene ID" value="PgR027_g051"/>
</dbReference>
<feature type="compositionally biased region" description="Polar residues" evidence="1">
    <location>
        <begin position="549"/>
        <end position="579"/>
    </location>
</feature>
<feature type="compositionally biased region" description="Basic and acidic residues" evidence="1">
    <location>
        <begin position="389"/>
        <end position="398"/>
    </location>
</feature>
<feature type="compositionally biased region" description="Polar residues" evidence="1">
    <location>
        <begin position="420"/>
        <end position="429"/>
    </location>
</feature>
<protein>
    <submittedName>
        <fullName evidence="3">Uncharacterized protein</fullName>
    </submittedName>
</protein>
<feature type="region of interest" description="Disordered" evidence="1">
    <location>
        <begin position="58"/>
        <end position="114"/>
    </location>
</feature>
<organism evidence="2 3">
    <name type="scientific">Parascaris univalens</name>
    <name type="common">Nematode worm</name>
    <dbReference type="NCBI Taxonomy" id="6257"/>
    <lineage>
        <taxon>Eukaryota</taxon>
        <taxon>Metazoa</taxon>
        <taxon>Ecdysozoa</taxon>
        <taxon>Nematoda</taxon>
        <taxon>Chromadorea</taxon>
        <taxon>Rhabditida</taxon>
        <taxon>Spirurina</taxon>
        <taxon>Ascaridomorpha</taxon>
        <taxon>Ascaridoidea</taxon>
        <taxon>Ascarididae</taxon>
        <taxon>Parascaris</taxon>
    </lineage>
</organism>
<feature type="compositionally biased region" description="Polar residues" evidence="1">
    <location>
        <begin position="399"/>
        <end position="413"/>
    </location>
</feature>
<feature type="compositionally biased region" description="Polar residues" evidence="1">
    <location>
        <begin position="650"/>
        <end position="664"/>
    </location>
</feature>
<feature type="region of interest" description="Disordered" evidence="1">
    <location>
        <begin position="369"/>
        <end position="606"/>
    </location>
</feature>
<evidence type="ECO:0000313" key="2">
    <source>
        <dbReference type="Proteomes" id="UP000887569"/>
    </source>
</evidence>
<dbReference type="Proteomes" id="UP000887569">
    <property type="component" value="Unplaced"/>
</dbReference>
<feature type="compositionally biased region" description="Polar residues" evidence="1">
    <location>
        <begin position="74"/>
        <end position="83"/>
    </location>
</feature>
<feature type="region of interest" description="Disordered" evidence="1">
    <location>
        <begin position="650"/>
        <end position="671"/>
    </location>
</feature>
<feature type="compositionally biased region" description="Basic and acidic residues" evidence="1">
    <location>
        <begin position="88"/>
        <end position="109"/>
    </location>
</feature>
<feature type="region of interest" description="Disordered" evidence="1">
    <location>
        <begin position="137"/>
        <end position="161"/>
    </location>
</feature>
<keyword evidence="2" id="KW-1185">Reference proteome</keyword>
<feature type="compositionally biased region" description="Polar residues" evidence="1">
    <location>
        <begin position="369"/>
        <end position="386"/>
    </location>
</feature>